<protein>
    <submittedName>
        <fullName evidence="1">Uncharacterized protein</fullName>
    </submittedName>
</protein>
<evidence type="ECO:0000313" key="2">
    <source>
        <dbReference type="Proteomes" id="UP000218807"/>
    </source>
</evidence>
<proteinExistence type="predicted"/>
<reference evidence="1 2" key="1">
    <citation type="submission" date="2017-09" db="EMBL/GenBank/DDBJ databases">
        <title>Comparative genomics of rhizobia isolated from Phaseolus vulgaris in China.</title>
        <authorList>
            <person name="Tong W."/>
        </authorList>
    </citation>
    <scope>NUCLEOTIDE SEQUENCE [LARGE SCALE GENOMIC DNA]</scope>
    <source>
        <strain evidence="1 2">L101</strain>
    </source>
</reference>
<accession>A0A2A5KJB8</accession>
<evidence type="ECO:0000313" key="1">
    <source>
        <dbReference type="EMBL" id="PCK77130.1"/>
    </source>
</evidence>
<sequence>MVSSARSSIRSLAFYRSTAIGSNRFGLRRDFDPTFSYGITPLEQGMECFLSFEQRFGTNQDASQLPSRLLLFHLPRLSSFKTRSINEIQREFEDVQSYRNQFRATG</sequence>
<dbReference type="EMBL" id="NXDM01000054">
    <property type="protein sequence ID" value="PCK77130.1"/>
    <property type="molecule type" value="Genomic_DNA"/>
</dbReference>
<dbReference type="AlphaFoldDB" id="A0A2A5KJB8"/>
<keyword evidence="2" id="KW-1185">Reference proteome</keyword>
<gene>
    <name evidence="1" type="ORF">CPT34_31725</name>
</gene>
<dbReference type="Proteomes" id="UP000218807">
    <property type="component" value="Unassembled WGS sequence"/>
</dbReference>
<organism evidence="1 2">
    <name type="scientific">Rhizobium sophoriradicis</name>
    <dbReference type="NCBI Taxonomy" id="1535245"/>
    <lineage>
        <taxon>Bacteria</taxon>
        <taxon>Pseudomonadati</taxon>
        <taxon>Pseudomonadota</taxon>
        <taxon>Alphaproteobacteria</taxon>
        <taxon>Hyphomicrobiales</taxon>
        <taxon>Rhizobiaceae</taxon>
        <taxon>Rhizobium/Agrobacterium group</taxon>
        <taxon>Rhizobium</taxon>
    </lineage>
</organism>
<comment type="caution">
    <text evidence="1">The sequence shown here is derived from an EMBL/GenBank/DDBJ whole genome shotgun (WGS) entry which is preliminary data.</text>
</comment>
<name>A0A2A5KJB8_9HYPH</name>